<sequence length="316" mass="34527">MRSLVIAAVVATMAFGGTAADAQRLGPQGQRPMPMPNPKPVPPMPKPGGWQGNMPRPNPAPMPRPNRGGWNGQWNGGNRGQWNGRSRWGSRVGGYWWAGVQAPGGWNGYTRMKRGKRLPGYWVSPNYIISDWQMYGLGTPPSGYYWSRYYNDAVLIDQYGTVYDTIGSVDWDRNQGGYAYDQDDAGGYADYPPQAGYPAPQPRPGYGAPYPAPGYGGSSSSTTTYTYTTGGGYAGGYPAGPMPRIPYGETYYVSPGSVVTVTMPGAVTTTTTTTEYIEERSYVAPKRVYRKVVRKWRPRAKPRCSCVRAPAPIRGS</sequence>
<keyword evidence="4" id="KW-1185">Reference proteome</keyword>
<proteinExistence type="predicted"/>
<reference evidence="3 4" key="1">
    <citation type="submission" date="2019-07" db="EMBL/GenBank/DDBJ databases">
        <title>Full genome sequence of Sphingomonas sp. 4R-6-7(HKS19).</title>
        <authorList>
            <person name="Im W.-T."/>
        </authorList>
    </citation>
    <scope>NUCLEOTIDE SEQUENCE [LARGE SCALE GENOMIC DNA]</scope>
    <source>
        <strain evidence="3 4">HKS19</strain>
    </source>
</reference>
<feature type="chain" id="PRO_5022969870" evidence="2">
    <location>
        <begin position="20"/>
        <end position="316"/>
    </location>
</feature>
<evidence type="ECO:0000313" key="4">
    <source>
        <dbReference type="Proteomes" id="UP000315673"/>
    </source>
</evidence>
<name>A0A5B8LFI6_9SPHN</name>
<feature type="compositionally biased region" description="Pro residues" evidence="1">
    <location>
        <begin position="33"/>
        <end position="46"/>
    </location>
</feature>
<dbReference type="InterPro" id="IPR024572">
    <property type="entry name" value="RcnB"/>
</dbReference>
<evidence type="ECO:0000256" key="1">
    <source>
        <dbReference type="SAM" id="MobiDB-lite"/>
    </source>
</evidence>
<gene>
    <name evidence="3" type="ORF">FPZ24_05620</name>
</gene>
<dbReference type="Proteomes" id="UP000315673">
    <property type="component" value="Chromosome"/>
</dbReference>
<evidence type="ECO:0000256" key="2">
    <source>
        <dbReference type="SAM" id="SignalP"/>
    </source>
</evidence>
<feature type="region of interest" description="Disordered" evidence="1">
    <location>
        <begin position="21"/>
        <end position="60"/>
    </location>
</feature>
<dbReference type="EMBL" id="CP042306">
    <property type="protein sequence ID" value="QDZ07018.1"/>
    <property type="molecule type" value="Genomic_DNA"/>
</dbReference>
<dbReference type="RefSeq" id="WP_146570102.1">
    <property type="nucleotide sequence ID" value="NZ_CP042306.1"/>
</dbReference>
<dbReference type="Pfam" id="PF11776">
    <property type="entry name" value="RcnB"/>
    <property type="match status" value="1"/>
</dbReference>
<organism evidence="3 4">
    <name type="scientific">Sphingomonas panacisoli</name>
    <dbReference type="NCBI Taxonomy" id="1813879"/>
    <lineage>
        <taxon>Bacteria</taxon>
        <taxon>Pseudomonadati</taxon>
        <taxon>Pseudomonadota</taxon>
        <taxon>Alphaproteobacteria</taxon>
        <taxon>Sphingomonadales</taxon>
        <taxon>Sphingomonadaceae</taxon>
        <taxon>Sphingomonas</taxon>
    </lineage>
</organism>
<feature type="signal peptide" evidence="2">
    <location>
        <begin position="1"/>
        <end position="19"/>
    </location>
</feature>
<keyword evidence="2" id="KW-0732">Signal</keyword>
<dbReference type="OrthoDB" id="9808839at2"/>
<protein>
    <submittedName>
        <fullName evidence="3">RcnB family protein</fullName>
    </submittedName>
</protein>
<dbReference type="AlphaFoldDB" id="A0A5B8LFI6"/>
<accession>A0A5B8LFI6</accession>
<dbReference type="Gene3D" id="3.10.450.160">
    <property type="entry name" value="inner membrane protein cigr"/>
    <property type="match status" value="1"/>
</dbReference>
<evidence type="ECO:0000313" key="3">
    <source>
        <dbReference type="EMBL" id="QDZ07018.1"/>
    </source>
</evidence>
<dbReference type="KEGG" id="spai:FPZ24_05620"/>